<dbReference type="EMBL" id="HQ637178">
    <property type="protein sequence ID" value="AEL30363.1"/>
    <property type="molecule type" value="Genomic_DNA"/>
</dbReference>
<feature type="region of interest" description="Disordered" evidence="1">
    <location>
        <begin position="175"/>
        <end position="234"/>
    </location>
</feature>
<feature type="compositionally biased region" description="Basic and acidic residues" evidence="1">
    <location>
        <begin position="122"/>
        <end position="142"/>
    </location>
</feature>
<protein>
    <submittedName>
        <fullName evidence="2">Uncharacterized protein</fullName>
    </submittedName>
</protein>
<gene>
    <name evidence="2" type="ORF">205D04_3</name>
</gene>
<evidence type="ECO:0000256" key="1">
    <source>
        <dbReference type="SAM" id="MobiDB-lite"/>
    </source>
</evidence>
<organism evidence="2">
    <name type="scientific">Arachis hypogaea</name>
    <name type="common">Peanut</name>
    <dbReference type="NCBI Taxonomy" id="3818"/>
    <lineage>
        <taxon>Eukaryota</taxon>
        <taxon>Viridiplantae</taxon>
        <taxon>Streptophyta</taxon>
        <taxon>Embryophyta</taxon>
        <taxon>Tracheophyta</taxon>
        <taxon>Spermatophyta</taxon>
        <taxon>Magnoliopsida</taxon>
        <taxon>eudicotyledons</taxon>
        <taxon>Gunneridae</taxon>
        <taxon>Pentapetalae</taxon>
        <taxon>rosids</taxon>
        <taxon>fabids</taxon>
        <taxon>Fabales</taxon>
        <taxon>Fabaceae</taxon>
        <taxon>Papilionoideae</taxon>
        <taxon>50 kb inversion clade</taxon>
        <taxon>dalbergioids sensu lato</taxon>
        <taxon>Dalbergieae</taxon>
        <taxon>Pterocarpus clade</taxon>
        <taxon>Arachis</taxon>
    </lineage>
</organism>
<feature type="compositionally biased region" description="Basic and acidic residues" evidence="1">
    <location>
        <begin position="175"/>
        <end position="193"/>
    </location>
</feature>
<name>G0Y6V3_ARAHY</name>
<sequence>MEEAEIGSDEAIIIMKHQRPEVHLGEQGRDEGLGLMKSGDQGRTRVSWKKANSEVCNEKAIERKKAESAKLKEKAIDVLRVPLYICVVYHDSVRIFLEGEERKKELTPVKLDVAVVAADQVGRERRSSKQGMEEGERKRSERGGAVLAIAPGDRPCRWKGSFVVTVAAAGMGLRREREARRGERNTMARERRVSRGGRAGTPLPLSQAAPPRLRSLGIALTSPEAAVGNSTSLP</sequence>
<accession>G0Y6V3</accession>
<dbReference type="AlphaFoldDB" id="G0Y6V3"/>
<reference evidence="2" key="1">
    <citation type="journal article" date="2011" name="New Phytol.">
        <title>Comparative analysis of peanut NBS-LRR gene clusters suggests evolutionary innovation among duplicated domains and erosion of gene microsynteny.</title>
        <authorList>
            <person name="Ratnaparkhe M.B."/>
            <person name="Wang X."/>
            <person name="Li J."/>
            <person name="Compton R.O."/>
            <person name="Rainville L.K."/>
            <person name="Lemke C."/>
            <person name="Kim C."/>
            <person name="Tang H."/>
            <person name="Paterson A.H."/>
        </authorList>
    </citation>
    <scope>NUCLEOTIDE SEQUENCE</scope>
</reference>
<feature type="region of interest" description="Disordered" evidence="1">
    <location>
        <begin position="122"/>
        <end position="145"/>
    </location>
</feature>
<evidence type="ECO:0000313" key="2">
    <source>
        <dbReference type="EMBL" id="AEL30363.1"/>
    </source>
</evidence>
<proteinExistence type="predicted"/>